<comment type="similarity">
    <text evidence="3">Belongs to the carbohydrate kinase PfkB family. Ribokinase subfamily.</text>
</comment>
<dbReference type="InterPro" id="IPR011611">
    <property type="entry name" value="PfkB_dom"/>
</dbReference>
<sequence length="298" mass="29377">MARVVVVGSLNVDLHLLLRRHILPGETLIASGGTFSPGGKGANQACAAALAGADVTMCGAVGDDSSAPVATTLLAEAGVDLTHVRRLSGATGLAVVSVDAEGENTVVVVPGANAAVTPELVRGWEPVIGAADVVVLQGEIPATSDLEVVGCRPRRLIVNLAPVIDVAPQLLLAADPLVVNEHEGAAALKQLGGPDVTEPADVVAGLRAAGVASVVMTLGAAGALVASSGGTVSVPSPRVRPVDTVGAGDAFCGALAARVADGDSLEVAAAFAARFAAYTVQFEGAQASYPAPGTALPD</sequence>
<feature type="binding site" evidence="3">
    <location>
        <position position="288"/>
    </location>
    <ligand>
        <name>K(+)</name>
        <dbReference type="ChEBI" id="CHEBI:29103"/>
    </ligand>
</feature>
<keyword evidence="3" id="KW-0547">Nucleotide-binding</keyword>
<keyword evidence="3" id="KW-0119">Carbohydrate metabolism</keyword>
<accession>A0ABX8SGU7</accession>
<feature type="domain" description="Carbohydrate kinase PfkB" evidence="4">
    <location>
        <begin position="1"/>
        <end position="291"/>
    </location>
</feature>
<feature type="binding site" evidence="3">
    <location>
        <position position="139"/>
    </location>
    <ligand>
        <name>substrate</name>
    </ligand>
</feature>
<keyword evidence="3" id="KW-0630">Potassium</keyword>
<dbReference type="EC" id="2.7.1.15" evidence="3"/>
<gene>
    <name evidence="3" type="primary">rbsK</name>
    <name evidence="5" type="ORF">KDB89_12895</name>
</gene>
<dbReference type="PANTHER" id="PTHR10584">
    <property type="entry name" value="SUGAR KINASE"/>
    <property type="match status" value="1"/>
</dbReference>
<comment type="cofactor">
    <cofactor evidence="3">
        <name>Mg(2+)</name>
        <dbReference type="ChEBI" id="CHEBI:18420"/>
    </cofactor>
    <text evidence="3">Requires a divalent cation, most likely magnesium in vivo, as an electrophilic catalyst to aid phosphoryl group transfer. It is the chelate of the metal and the nucleotide that is the actual substrate.</text>
</comment>
<keyword evidence="2 3" id="KW-0418">Kinase</keyword>
<feature type="binding site" evidence="3">
    <location>
        <begin position="39"/>
        <end position="43"/>
    </location>
    <ligand>
        <name>substrate</name>
    </ligand>
</feature>
<dbReference type="Pfam" id="PF00294">
    <property type="entry name" value="PfkB"/>
    <property type="match status" value="1"/>
</dbReference>
<dbReference type="InterPro" id="IPR011877">
    <property type="entry name" value="Ribokinase"/>
</dbReference>
<keyword evidence="6" id="KW-1185">Reference proteome</keyword>
<feature type="binding site" evidence="3">
    <location>
        <position position="282"/>
    </location>
    <ligand>
        <name>K(+)</name>
        <dbReference type="ChEBI" id="CHEBI:29103"/>
    </ligand>
</feature>
<evidence type="ECO:0000256" key="3">
    <source>
        <dbReference type="HAMAP-Rule" id="MF_01987"/>
    </source>
</evidence>
<keyword evidence="1 3" id="KW-0808">Transferase</keyword>
<dbReference type="PANTHER" id="PTHR10584:SF166">
    <property type="entry name" value="RIBOKINASE"/>
    <property type="match status" value="1"/>
</dbReference>
<evidence type="ECO:0000313" key="5">
    <source>
        <dbReference type="EMBL" id="QXT62618.1"/>
    </source>
</evidence>
<comment type="subunit">
    <text evidence="3">Homodimer.</text>
</comment>
<evidence type="ECO:0000256" key="2">
    <source>
        <dbReference type="ARBA" id="ARBA00022777"/>
    </source>
</evidence>
<feature type="binding site" evidence="3">
    <location>
        <position position="279"/>
    </location>
    <ligand>
        <name>K(+)</name>
        <dbReference type="ChEBI" id="CHEBI:29103"/>
    </ligand>
</feature>
<comment type="activity regulation">
    <text evidence="3">Activated by a monovalent cation that binds near, but not in, the active site. The most likely occupant of the site in vivo is potassium. Ion binding induces a conformational change that may alter substrate affinity.</text>
</comment>
<dbReference type="PROSITE" id="PS00584">
    <property type="entry name" value="PFKB_KINASES_2"/>
    <property type="match status" value="1"/>
</dbReference>
<evidence type="ECO:0000259" key="4">
    <source>
        <dbReference type="Pfam" id="PF00294"/>
    </source>
</evidence>
<dbReference type="InterPro" id="IPR002173">
    <property type="entry name" value="Carboh/pur_kinase_PfkB_CS"/>
</dbReference>
<organism evidence="5 6">
    <name type="scientific">Tessaracoccus palaemonis</name>
    <dbReference type="NCBI Taxonomy" id="2829499"/>
    <lineage>
        <taxon>Bacteria</taxon>
        <taxon>Bacillati</taxon>
        <taxon>Actinomycetota</taxon>
        <taxon>Actinomycetes</taxon>
        <taxon>Propionibacteriales</taxon>
        <taxon>Propionibacteriaceae</taxon>
        <taxon>Tessaracoccus</taxon>
    </lineage>
</organism>
<feature type="binding site" evidence="3">
    <location>
        <position position="180"/>
    </location>
    <ligand>
        <name>ATP</name>
        <dbReference type="ChEBI" id="CHEBI:30616"/>
    </ligand>
</feature>
<feature type="binding site" evidence="3">
    <location>
        <position position="245"/>
    </location>
    <ligand>
        <name>K(+)</name>
        <dbReference type="ChEBI" id="CHEBI:29103"/>
    </ligand>
</feature>
<comment type="subcellular location">
    <subcellularLocation>
        <location evidence="3">Cytoplasm</location>
    </subcellularLocation>
</comment>
<feature type="binding site" evidence="3">
    <location>
        <position position="243"/>
    </location>
    <ligand>
        <name>K(+)</name>
        <dbReference type="ChEBI" id="CHEBI:29103"/>
    </ligand>
</feature>
<comment type="caution">
    <text evidence="3">Lacks conserved residue(s) required for the propagation of feature annotation.</text>
</comment>
<comment type="function">
    <text evidence="3">Catalyzes the phosphorylation of ribose at O-5 in a reaction requiring ATP and magnesium. The resulting D-ribose-5-phosphate can then be used either for sythesis of nucleotides, histidine, and tryptophan, or as a component of the pentose phosphate pathway.</text>
</comment>
<dbReference type="EMBL" id="CP079216">
    <property type="protein sequence ID" value="QXT62618.1"/>
    <property type="molecule type" value="Genomic_DNA"/>
</dbReference>
<protein>
    <recommendedName>
        <fullName evidence="3">Ribokinase</fullName>
        <shortName evidence="3">RK</shortName>
        <ecNumber evidence="3">2.7.1.15</ecNumber>
    </recommendedName>
</protein>
<comment type="pathway">
    <text evidence="3">Carbohydrate metabolism; D-ribose degradation; D-ribose 5-phosphate from beta-D-ribopyranose: step 2/2.</text>
</comment>
<dbReference type="RefSeq" id="WP_219081680.1">
    <property type="nucleotide sequence ID" value="NZ_CP079216.1"/>
</dbReference>
<dbReference type="Proteomes" id="UP000824504">
    <property type="component" value="Chromosome"/>
</dbReference>
<comment type="catalytic activity">
    <reaction evidence="3">
        <text>D-ribose + ATP = D-ribose 5-phosphate + ADP + H(+)</text>
        <dbReference type="Rhea" id="RHEA:13697"/>
        <dbReference type="ChEBI" id="CHEBI:15378"/>
        <dbReference type="ChEBI" id="CHEBI:30616"/>
        <dbReference type="ChEBI" id="CHEBI:47013"/>
        <dbReference type="ChEBI" id="CHEBI:78346"/>
        <dbReference type="ChEBI" id="CHEBI:456216"/>
        <dbReference type="EC" id="2.7.1.15"/>
    </reaction>
</comment>
<feature type="binding site" evidence="3">
    <location>
        <begin position="248"/>
        <end position="249"/>
    </location>
    <ligand>
        <name>ATP</name>
        <dbReference type="ChEBI" id="CHEBI:30616"/>
    </ligand>
</feature>
<keyword evidence="3" id="KW-0479">Metal-binding</keyword>
<name>A0ABX8SGU7_9ACTN</name>
<reference evidence="5 6" key="1">
    <citation type="submission" date="2021-07" db="EMBL/GenBank/DDBJ databases">
        <title>complete genome sequencing of Tessaracoccus sp.J1M15.</title>
        <authorList>
            <person name="Bae J.-W."/>
            <person name="Kim D.-y."/>
        </authorList>
    </citation>
    <scope>NUCLEOTIDE SEQUENCE [LARGE SCALE GENOMIC DNA]</scope>
    <source>
        <strain evidence="5 6">J1M15</strain>
    </source>
</reference>
<dbReference type="HAMAP" id="MF_01987">
    <property type="entry name" value="Ribokinase"/>
    <property type="match status" value="1"/>
</dbReference>
<feature type="active site" description="Proton acceptor" evidence="3">
    <location>
        <position position="249"/>
    </location>
</feature>
<dbReference type="CDD" id="cd01174">
    <property type="entry name" value="ribokinase"/>
    <property type="match status" value="1"/>
</dbReference>
<feature type="binding site" evidence="3">
    <location>
        <position position="284"/>
    </location>
    <ligand>
        <name>K(+)</name>
        <dbReference type="ChEBI" id="CHEBI:29103"/>
    </ligand>
</feature>
<keyword evidence="3" id="KW-0963">Cytoplasm</keyword>
<feature type="binding site" evidence="3">
    <location>
        <begin position="11"/>
        <end position="13"/>
    </location>
    <ligand>
        <name>substrate</name>
    </ligand>
</feature>
<keyword evidence="3" id="KW-0460">Magnesium</keyword>
<feature type="binding site" evidence="3">
    <location>
        <begin position="217"/>
        <end position="222"/>
    </location>
    <ligand>
        <name>ATP</name>
        <dbReference type="ChEBI" id="CHEBI:30616"/>
    </ligand>
</feature>
<proteinExistence type="inferred from homology"/>
<keyword evidence="3" id="KW-0067">ATP-binding</keyword>
<evidence type="ECO:0000313" key="6">
    <source>
        <dbReference type="Proteomes" id="UP000824504"/>
    </source>
</evidence>
<feature type="binding site" evidence="3">
    <location>
        <position position="249"/>
    </location>
    <ligand>
        <name>substrate</name>
    </ligand>
</feature>
<evidence type="ECO:0000256" key="1">
    <source>
        <dbReference type="ARBA" id="ARBA00022679"/>
    </source>
</evidence>